<evidence type="ECO:0000313" key="7">
    <source>
        <dbReference type="Proteomes" id="UP000252254"/>
    </source>
</evidence>
<evidence type="ECO:0000259" key="5">
    <source>
        <dbReference type="Pfam" id="PF13847"/>
    </source>
</evidence>
<dbReference type="SUPFAM" id="SSF53335">
    <property type="entry name" value="S-adenosyl-L-methionine-dependent methyltransferases"/>
    <property type="match status" value="1"/>
</dbReference>
<gene>
    <name evidence="6" type="ORF">DES48_102107</name>
</gene>
<evidence type="ECO:0000313" key="6">
    <source>
        <dbReference type="EMBL" id="RBP00346.1"/>
    </source>
</evidence>
<dbReference type="Pfam" id="PF13847">
    <property type="entry name" value="Methyltransf_31"/>
    <property type="match status" value="1"/>
</dbReference>
<keyword evidence="7" id="KW-1185">Reference proteome</keyword>
<dbReference type="InterPro" id="IPR025714">
    <property type="entry name" value="Methyltranfer_dom"/>
</dbReference>
<dbReference type="EMBL" id="QNRI01000002">
    <property type="protein sequence ID" value="RBP00346.1"/>
    <property type="molecule type" value="Genomic_DNA"/>
</dbReference>
<dbReference type="RefSeq" id="WP_113867022.1">
    <property type="nucleotide sequence ID" value="NZ_BAABQN010000002.1"/>
</dbReference>
<organism evidence="6 7">
    <name type="scientific">Paraliobacillus ryukyuensis</name>
    <dbReference type="NCBI Taxonomy" id="200904"/>
    <lineage>
        <taxon>Bacteria</taxon>
        <taxon>Bacillati</taxon>
        <taxon>Bacillota</taxon>
        <taxon>Bacilli</taxon>
        <taxon>Bacillales</taxon>
        <taxon>Bacillaceae</taxon>
        <taxon>Paraliobacillus</taxon>
    </lineage>
</organism>
<dbReference type="AlphaFoldDB" id="A0A366EE95"/>
<feature type="domain" description="Methyltransferase" evidence="5">
    <location>
        <begin position="38"/>
        <end position="169"/>
    </location>
</feature>
<sequence>MKIKYMDMIATLGIGGAHPGGLTITKHIVENLNLSTTAQILDVGCGTGQTLAFLAETKSNPLFGVDQHPVMIQQAKERLQGYHNVTLHQANIENLPFPKAYFDVILSESVTAFTSIQQALNEYARVLNDDGVLVLIEMTANHLLTEEEQAEIEQFYHISKLLTEDMWCVAIEAAGFNRISVRTIPEELENIVDFELRPELEPTHLELMATHYYLIDKYQDSLSARVYYCKNK</sequence>
<protein>
    <submittedName>
        <fullName evidence="6">Methyltransferase family protein</fullName>
    </submittedName>
</protein>
<dbReference type="Gene3D" id="3.40.50.150">
    <property type="entry name" value="Vaccinia Virus protein VP39"/>
    <property type="match status" value="1"/>
</dbReference>
<comment type="pathway">
    <text evidence="1">Lipid metabolism.</text>
</comment>
<dbReference type="OrthoDB" id="43862at2"/>
<evidence type="ECO:0000256" key="1">
    <source>
        <dbReference type="ARBA" id="ARBA00005189"/>
    </source>
</evidence>
<dbReference type="PANTHER" id="PTHR44307">
    <property type="entry name" value="PHOSPHOETHANOLAMINE METHYLTRANSFERASE"/>
    <property type="match status" value="1"/>
</dbReference>
<dbReference type="GO" id="GO:0008168">
    <property type="term" value="F:methyltransferase activity"/>
    <property type="evidence" value="ECO:0007669"/>
    <property type="project" value="UniProtKB-KW"/>
</dbReference>
<dbReference type="STRING" id="200904.GCA_900168775_00386"/>
<keyword evidence="2 6" id="KW-0489">Methyltransferase</keyword>
<dbReference type="Proteomes" id="UP000252254">
    <property type="component" value="Unassembled WGS sequence"/>
</dbReference>
<proteinExistence type="predicted"/>
<comment type="caution">
    <text evidence="6">The sequence shown here is derived from an EMBL/GenBank/DDBJ whole genome shotgun (WGS) entry which is preliminary data.</text>
</comment>
<name>A0A366EE95_9BACI</name>
<dbReference type="CDD" id="cd02440">
    <property type="entry name" value="AdoMet_MTases"/>
    <property type="match status" value="1"/>
</dbReference>
<keyword evidence="3 6" id="KW-0808">Transferase</keyword>
<comment type="pathway">
    <text evidence="4">Phospholipid metabolism.</text>
</comment>
<dbReference type="InterPro" id="IPR029063">
    <property type="entry name" value="SAM-dependent_MTases_sf"/>
</dbReference>
<evidence type="ECO:0000256" key="3">
    <source>
        <dbReference type="ARBA" id="ARBA00022679"/>
    </source>
</evidence>
<dbReference type="GO" id="GO:0032259">
    <property type="term" value="P:methylation"/>
    <property type="evidence" value="ECO:0007669"/>
    <property type="project" value="UniProtKB-KW"/>
</dbReference>
<dbReference type="PANTHER" id="PTHR44307:SF2">
    <property type="entry name" value="PHOSPHOETHANOLAMINE METHYLTRANSFERASE ISOFORM X1"/>
    <property type="match status" value="1"/>
</dbReference>
<reference evidence="6 7" key="1">
    <citation type="submission" date="2018-06" db="EMBL/GenBank/DDBJ databases">
        <title>Genomic Encyclopedia of Type Strains, Phase IV (KMG-IV): sequencing the most valuable type-strain genomes for metagenomic binning, comparative biology and taxonomic classification.</title>
        <authorList>
            <person name="Goeker M."/>
        </authorList>
    </citation>
    <scope>NUCLEOTIDE SEQUENCE [LARGE SCALE GENOMIC DNA]</scope>
    <source>
        <strain evidence="6 7">DSM 15140</strain>
    </source>
</reference>
<evidence type="ECO:0000256" key="2">
    <source>
        <dbReference type="ARBA" id="ARBA00022603"/>
    </source>
</evidence>
<accession>A0A366EE95</accession>
<evidence type="ECO:0000256" key="4">
    <source>
        <dbReference type="ARBA" id="ARBA00025707"/>
    </source>
</evidence>